<evidence type="ECO:0000256" key="1">
    <source>
        <dbReference type="ARBA" id="ARBA00004141"/>
    </source>
</evidence>
<evidence type="ECO:0000256" key="4">
    <source>
        <dbReference type="ARBA" id="ARBA00023136"/>
    </source>
</evidence>
<evidence type="ECO:0000256" key="3">
    <source>
        <dbReference type="ARBA" id="ARBA00022989"/>
    </source>
</evidence>
<dbReference type="EMBL" id="SMKY01000172">
    <property type="protein sequence ID" value="TDD74240.1"/>
    <property type="molecule type" value="Genomic_DNA"/>
</dbReference>
<comment type="subcellular location">
    <subcellularLocation>
        <location evidence="1">Membrane</location>
        <topology evidence="1">Multi-pass membrane protein</topology>
    </subcellularLocation>
</comment>
<organism evidence="7 8">
    <name type="scientific">Actinomadura darangshiensis</name>
    <dbReference type="NCBI Taxonomy" id="705336"/>
    <lineage>
        <taxon>Bacteria</taxon>
        <taxon>Bacillati</taxon>
        <taxon>Actinomycetota</taxon>
        <taxon>Actinomycetes</taxon>
        <taxon>Streptosporangiales</taxon>
        <taxon>Thermomonosporaceae</taxon>
        <taxon>Actinomadura</taxon>
    </lineage>
</organism>
<proteinExistence type="predicted"/>
<evidence type="ECO:0000259" key="6">
    <source>
        <dbReference type="Pfam" id="PF06271"/>
    </source>
</evidence>
<keyword evidence="4 5" id="KW-0472">Membrane</keyword>
<sequence>MVAFLVVLAAVSPVYAVVLLADGASATVIVWVTLPIVLVGMVCPFLLRVGGIVWWGCTIGQRVAGIRVVQEEDGTRAPGWRRSFRRYVLPRSTSSFALISDPWQHRDDKRLGQCLHDRRANTVVVRAQAPPAPAESGRLSAVGTPGSFAADDHVRRWEARERKRRTALGSVLGTLGVAVLSAPFAAVLLRSGSSSFGEPAFEVNTFYDDDVRFENRFGGRSETYERTAAKVLDDEEGCLAGAASGQARDVLRRDGCEGRIEVAFRTMGGVLVSSHVLKFADAASAGDARRRLRHTEPISSSGGLSDAVVL</sequence>
<dbReference type="Pfam" id="PF06271">
    <property type="entry name" value="RDD"/>
    <property type="match status" value="1"/>
</dbReference>
<dbReference type="GO" id="GO:0016020">
    <property type="term" value="C:membrane"/>
    <property type="evidence" value="ECO:0007669"/>
    <property type="project" value="UniProtKB-SubCell"/>
</dbReference>
<gene>
    <name evidence="7" type="ORF">E1293_29935</name>
</gene>
<keyword evidence="3 5" id="KW-1133">Transmembrane helix</keyword>
<evidence type="ECO:0000313" key="8">
    <source>
        <dbReference type="Proteomes" id="UP000295578"/>
    </source>
</evidence>
<dbReference type="AlphaFoldDB" id="A0A4R5AQW0"/>
<feature type="transmembrane region" description="Helical" evidence="5">
    <location>
        <begin position="166"/>
        <end position="189"/>
    </location>
</feature>
<dbReference type="InterPro" id="IPR010432">
    <property type="entry name" value="RDD"/>
</dbReference>
<feature type="transmembrane region" description="Helical" evidence="5">
    <location>
        <begin position="26"/>
        <end position="47"/>
    </location>
</feature>
<name>A0A4R5AQW0_9ACTN</name>
<dbReference type="OrthoDB" id="3461776at2"/>
<comment type="caution">
    <text evidence="7">The sequence shown here is derived from an EMBL/GenBank/DDBJ whole genome shotgun (WGS) entry which is preliminary data.</text>
</comment>
<dbReference type="Proteomes" id="UP000295578">
    <property type="component" value="Unassembled WGS sequence"/>
</dbReference>
<evidence type="ECO:0000313" key="7">
    <source>
        <dbReference type="EMBL" id="TDD74240.1"/>
    </source>
</evidence>
<keyword evidence="2 5" id="KW-0812">Transmembrane</keyword>
<evidence type="ECO:0000256" key="2">
    <source>
        <dbReference type="ARBA" id="ARBA00022692"/>
    </source>
</evidence>
<keyword evidence="8" id="KW-1185">Reference proteome</keyword>
<accession>A0A4R5AQW0</accession>
<feature type="domain" description="RDD" evidence="6">
    <location>
        <begin position="12"/>
        <end position="121"/>
    </location>
</feature>
<protein>
    <submittedName>
        <fullName evidence="7">RDD family protein</fullName>
    </submittedName>
</protein>
<evidence type="ECO:0000256" key="5">
    <source>
        <dbReference type="SAM" id="Phobius"/>
    </source>
</evidence>
<reference evidence="7 8" key="1">
    <citation type="submission" date="2019-03" db="EMBL/GenBank/DDBJ databases">
        <title>Draft genome sequences of novel Actinobacteria.</title>
        <authorList>
            <person name="Sahin N."/>
            <person name="Ay H."/>
            <person name="Saygin H."/>
        </authorList>
    </citation>
    <scope>NUCLEOTIDE SEQUENCE [LARGE SCALE GENOMIC DNA]</scope>
    <source>
        <strain evidence="7 8">DSM 45941</strain>
    </source>
</reference>